<comment type="caution">
    <text evidence="8">The sequence shown here is derived from an EMBL/GenBank/DDBJ whole genome shotgun (WGS) entry which is preliminary data.</text>
</comment>
<dbReference type="PANTHER" id="PTHR30011:SF16">
    <property type="entry name" value="C2H2 FINGER DOMAIN TRANSCRIPTION FACTOR (EUROFUNG)-RELATED"/>
    <property type="match status" value="1"/>
</dbReference>
<dbReference type="InterPro" id="IPR016215">
    <property type="entry name" value="NTA_MOA"/>
</dbReference>
<keyword evidence="3" id="KW-0560">Oxidoreductase</keyword>
<protein>
    <submittedName>
        <fullName evidence="8">LLM class flavin-dependent oxidoreductase</fullName>
    </submittedName>
</protein>
<dbReference type="RefSeq" id="WP_343895662.1">
    <property type="nucleotide sequence ID" value="NZ_BAAAFZ010000034.1"/>
</dbReference>
<dbReference type="InterPro" id="IPR051260">
    <property type="entry name" value="Diverse_substr_monoxygenases"/>
</dbReference>
<sequence>MRQMHLVGFLQAQNCTNLASSWRHPESRTDFLSADYYQEIGRVLEAGKFDLGFFDDRLSMPDRYGGDHVHTVEHGIRCVKLDPVVVLTMMAAATSRLGLGSTASTTYYEPFHVARAFQTLDHMSGGRAAWNVVTSLNDGEAANMGHAEAMEHDRRYDRADEFVEVVLGHWDAWEDDALVVDKRSGRFGDGSKVHRLDYKGRFLSSRGPFTVPRSPQGHPVLIQAGASGRGKRFSARWAELVFVAHHDLEGGRRDYAEFKRMVAEAGRDPDAVKVATLCNPIPAATKAEAEDRAALIERLPLEIDALSLLSEALNFDFAAKGMDEPFTDEELAGIQGLQAMRDRVVQVSGKRNPTVRDFITASGRGRPRMDMVGGPKEVADKLEEWFSTGACDGFVISATSVPGTYAEFVRHVVPELQRRGLHRKEYSGPTLRDHLGLPRAERGAWKPPPRAATAAAE</sequence>
<evidence type="ECO:0000256" key="3">
    <source>
        <dbReference type="ARBA" id="ARBA00023002"/>
    </source>
</evidence>
<dbReference type="Pfam" id="PF00296">
    <property type="entry name" value="Bac_luciferase"/>
    <property type="match status" value="1"/>
</dbReference>
<keyword evidence="2" id="KW-0288">FMN</keyword>
<feature type="domain" description="Luciferase-like" evidence="7">
    <location>
        <begin position="62"/>
        <end position="390"/>
    </location>
</feature>
<dbReference type="Proteomes" id="UP001501588">
    <property type="component" value="Unassembled WGS sequence"/>
</dbReference>
<proteinExistence type="inferred from homology"/>
<evidence type="ECO:0000256" key="5">
    <source>
        <dbReference type="ARBA" id="ARBA00033748"/>
    </source>
</evidence>
<dbReference type="InterPro" id="IPR036661">
    <property type="entry name" value="Luciferase-like_sf"/>
</dbReference>
<evidence type="ECO:0000256" key="6">
    <source>
        <dbReference type="SAM" id="MobiDB-lite"/>
    </source>
</evidence>
<evidence type="ECO:0000313" key="9">
    <source>
        <dbReference type="Proteomes" id="UP001501588"/>
    </source>
</evidence>
<evidence type="ECO:0000256" key="1">
    <source>
        <dbReference type="ARBA" id="ARBA00022630"/>
    </source>
</evidence>
<organism evidence="8 9">
    <name type="scientific">Craurococcus roseus</name>
    <dbReference type="NCBI Taxonomy" id="77585"/>
    <lineage>
        <taxon>Bacteria</taxon>
        <taxon>Pseudomonadati</taxon>
        <taxon>Pseudomonadota</taxon>
        <taxon>Alphaproteobacteria</taxon>
        <taxon>Acetobacterales</taxon>
        <taxon>Acetobacteraceae</taxon>
        <taxon>Craurococcus</taxon>
    </lineage>
</organism>
<keyword evidence="9" id="KW-1185">Reference proteome</keyword>
<dbReference type="PIRSF" id="PIRSF000337">
    <property type="entry name" value="NTA_MOA"/>
    <property type="match status" value="1"/>
</dbReference>
<gene>
    <name evidence="8" type="ORF">GCM10009416_25230</name>
</gene>
<dbReference type="CDD" id="cd01095">
    <property type="entry name" value="Nitrilotriacetate_monoxgenase"/>
    <property type="match status" value="1"/>
</dbReference>
<feature type="compositionally biased region" description="Basic and acidic residues" evidence="6">
    <location>
        <begin position="424"/>
        <end position="444"/>
    </location>
</feature>
<dbReference type="NCBIfam" id="TIGR03860">
    <property type="entry name" value="FMN_nitrolo"/>
    <property type="match status" value="1"/>
</dbReference>
<feature type="region of interest" description="Disordered" evidence="6">
    <location>
        <begin position="424"/>
        <end position="457"/>
    </location>
</feature>
<dbReference type="SUPFAM" id="SSF51679">
    <property type="entry name" value="Bacterial luciferase-like"/>
    <property type="match status" value="1"/>
</dbReference>
<keyword evidence="1" id="KW-0285">Flavoprotein</keyword>
<evidence type="ECO:0000256" key="2">
    <source>
        <dbReference type="ARBA" id="ARBA00022643"/>
    </source>
</evidence>
<evidence type="ECO:0000256" key="4">
    <source>
        <dbReference type="ARBA" id="ARBA00023033"/>
    </source>
</evidence>
<keyword evidence="4" id="KW-0503">Monooxygenase</keyword>
<dbReference type="PANTHER" id="PTHR30011">
    <property type="entry name" value="ALKANESULFONATE MONOOXYGENASE-RELATED"/>
    <property type="match status" value="1"/>
</dbReference>
<reference evidence="8 9" key="1">
    <citation type="journal article" date="2019" name="Int. J. Syst. Evol. Microbiol.">
        <title>The Global Catalogue of Microorganisms (GCM) 10K type strain sequencing project: providing services to taxonomists for standard genome sequencing and annotation.</title>
        <authorList>
            <consortium name="The Broad Institute Genomics Platform"/>
            <consortium name="The Broad Institute Genome Sequencing Center for Infectious Disease"/>
            <person name="Wu L."/>
            <person name="Ma J."/>
        </authorList>
    </citation>
    <scope>NUCLEOTIDE SEQUENCE [LARGE SCALE GENOMIC DNA]</scope>
    <source>
        <strain evidence="8 9">JCM 9933</strain>
    </source>
</reference>
<dbReference type="InterPro" id="IPR011251">
    <property type="entry name" value="Luciferase-like_dom"/>
</dbReference>
<comment type="similarity">
    <text evidence="5">Belongs to the NtaA/SnaA/DszA monooxygenase family.</text>
</comment>
<evidence type="ECO:0000259" key="7">
    <source>
        <dbReference type="Pfam" id="PF00296"/>
    </source>
</evidence>
<evidence type="ECO:0000313" key="8">
    <source>
        <dbReference type="EMBL" id="GAA0585868.1"/>
    </source>
</evidence>
<dbReference type="Gene3D" id="3.20.20.30">
    <property type="entry name" value="Luciferase-like domain"/>
    <property type="match status" value="1"/>
</dbReference>
<dbReference type="EMBL" id="BAAAFZ010000034">
    <property type="protein sequence ID" value="GAA0585868.1"/>
    <property type="molecule type" value="Genomic_DNA"/>
</dbReference>
<name>A0ABN1F9M8_9PROT</name>
<accession>A0ABN1F9M8</accession>